<feature type="binding site" evidence="18">
    <location>
        <position position="379"/>
    </location>
    <ligand>
        <name>UDP-N-acetyl-alpha-D-glucosamine</name>
        <dbReference type="ChEBI" id="CHEBI:57705"/>
    </ligand>
</feature>
<comment type="pathway">
    <text evidence="18">Nucleotide-sugar biosynthesis; UDP-N-acetyl-alpha-D-glucosamine biosynthesis; N-acetyl-alpha-D-glucosamine 1-phosphate from alpha-D-glucosamine 6-phosphate (route II): step 2/2.</text>
</comment>
<evidence type="ECO:0000256" key="12">
    <source>
        <dbReference type="ARBA" id="ARBA00023268"/>
    </source>
</evidence>
<accession>A0A098Y1W6</accession>
<dbReference type="CDD" id="cd02540">
    <property type="entry name" value="GT2_GlmU_N_bac"/>
    <property type="match status" value="1"/>
</dbReference>
<dbReference type="GO" id="GO:0009252">
    <property type="term" value="P:peptidoglycan biosynthetic process"/>
    <property type="evidence" value="ECO:0007669"/>
    <property type="project" value="UniProtKB-UniRule"/>
</dbReference>
<dbReference type="EC" id="2.3.1.157" evidence="18"/>
<evidence type="ECO:0000256" key="14">
    <source>
        <dbReference type="ARBA" id="ARBA00023316"/>
    </source>
</evidence>
<comment type="subcellular location">
    <subcellularLocation>
        <location evidence="1 18">Cytoplasm</location>
    </subcellularLocation>
</comment>
<evidence type="ECO:0000256" key="7">
    <source>
        <dbReference type="ARBA" id="ARBA00022723"/>
    </source>
</evidence>
<dbReference type="GO" id="GO:0006048">
    <property type="term" value="P:UDP-N-acetylglucosamine biosynthetic process"/>
    <property type="evidence" value="ECO:0007669"/>
    <property type="project" value="UniProtKB-UniPathway"/>
</dbReference>
<dbReference type="GO" id="GO:0000287">
    <property type="term" value="F:magnesium ion binding"/>
    <property type="evidence" value="ECO:0007669"/>
    <property type="project" value="UniProtKB-UniRule"/>
</dbReference>
<dbReference type="InterPro" id="IPR011004">
    <property type="entry name" value="Trimer_LpxA-like_sf"/>
</dbReference>
<dbReference type="SUPFAM" id="SSF53448">
    <property type="entry name" value="Nucleotide-diphospho-sugar transferases"/>
    <property type="match status" value="1"/>
</dbReference>
<evidence type="ECO:0000256" key="6">
    <source>
        <dbReference type="ARBA" id="ARBA00022695"/>
    </source>
</evidence>
<dbReference type="InterPro" id="IPR025877">
    <property type="entry name" value="MobA-like_NTP_Trfase"/>
</dbReference>
<comment type="similarity">
    <text evidence="2 18">In the C-terminal section; belongs to the transferase hexapeptide repeat family.</text>
</comment>
<evidence type="ECO:0000256" key="16">
    <source>
        <dbReference type="ARBA" id="ARBA00048493"/>
    </source>
</evidence>
<comment type="caution">
    <text evidence="18">Lacks conserved residue(s) required for the propagation of feature annotation.</text>
</comment>
<dbReference type="UniPathway" id="UPA00973"/>
<feature type="binding site" evidence="18">
    <location>
        <position position="418"/>
    </location>
    <ligand>
        <name>acetyl-CoA</name>
        <dbReference type="ChEBI" id="CHEBI:57288"/>
    </ligand>
</feature>
<evidence type="ECO:0000256" key="2">
    <source>
        <dbReference type="ARBA" id="ARBA00007707"/>
    </source>
</evidence>
<keyword evidence="22" id="KW-1185">Reference proteome</keyword>
<comment type="pathway">
    <text evidence="18">Bacterial outer membrane biogenesis; LPS lipid A biosynthesis.</text>
</comment>
<dbReference type="EMBL" id="JPMX01000127">
    <property type="protein sequence ID" value="KGH43985.1"/>
    <property type="molecule type" value="Genomic_DNA"/>
</dbReference>
<feature type="binding site" evidence="18">
    <location>
        <position position="393"/>
    </location>
    <ligand>
        <name>acetyl-CoA</name>
        <dbReference type="ChEBI" id="CHEBI:57288"/>
    </ligand>
</feature>
<evidence type="ECO:0000256" key="3">
    <source>
        <dbReference type="ARBA" id="ARBA00007947"/>
    </source>
</evidence>
<evidence type="ECO:0000256" key="10">
    <source>
        <dbReference type="ARBA" id="ARBA00022960"/>
    </source>
</evidence>
<dbReference type="GO" id="GO:0009245">
    <property type="term" value="P:lipid A biosynthetic process"/>
    <property type="evidence" value="ECO:0007669"/>
    <property type="project" value="UniProtKB-UniRule"/>
</dbReference>
<evidence type="ECO:0000256" key="11">
    <source>
        <dbReference type="ARBA" id="ARBA00022984"/>
    </source>
</evidence>
<gene>
    <name evidence="18 21" type="primary">glmU</name>
    <name evidence="21" type="ORF">IN07_23395</name>
</gene>
<evidence type="ECO:0000313" key="22">
    <source>
        <dbReference type="Proteomes" id="UP000029713"/>
    </source>
</evidence>
<comment type="caution">
    <text evidence="21">The sequence shown here is derived from an EMBL/GenBank/DDBJ whole genome shotgun (WGS) entry which is preliminary data.</text>
</comment>
<feature type="binding site" evidence="18">
    <location>
        <position position="33"/>
    </location>
    <ligand>
        <name>UDP-N-acetyl-alpha-D-glucosamine</name>
        <dbReference type="ChEBI" id="CHEBI:57705"/>
    </ligand>
</feature>
<dbReference type="Gene3D" id="2.160.10.10">
    <property type="entry name" value="Hexapeptide repeat proteins"/>
    <property type="match status" value="1"/>
</dbReference>
<evidence type="ECO:0000256" key="15">
    <source>
        <dbReference type="ARBA" id="ARBA00048247"/>
    </source>
</evidence>
<keyword evidence="4 18" id="KW-0963">Cytoplasm</keyword>
<dbReference type="InterPro" id="IPR050065">
    <property type="entry name" value="GlmU-like"/>
</dbReference>
<dbReference type="Proteomes" id="UP000029713">
    <property type="component" value="Unassembled WGS sequence"/>
</dbReference>
<name>A0A098Y1W6_9ACTN</name>
<comment type="function">
    <text evidence="17 18">Catalyzes the last two sequential reactions in the de novo biosynthetic pathway for UDP-N-acetylglucosamine (UDP-GlcNAc). The C-terminal domain catalyzes the transfer of acetyl group from acetyl coenzyme A to glucosamine-1-phosphate (GlcN-1-P) to produce N-acetylglucosamine-1-phosphate (GlcNAc-1-P), which is converted into UDP-GlcNAc by the transfer of uridine 5-monophosphate (from uridine 5-triphosphate), a reaction catalyzed by the N-terminal domain.</text>
</comment>
<dbReference type="InterPro" id="IPR038009">
    <property type="entry name" value="GlmU_C_LbH"/>
</dbReference>
<feature type="compositionally biased region" description="Low complexity" evidence="19">
    <location>
        <begin position="469"/>
        <end position="489"/>
    </location>
</feature>
<feature type="binding site" evidence="18">
    <location>
        <begin position="399"/>
        <end position="400"/>
    </location>
    <ligand>
        <name>acetyl-CoA</name>
        <dbReference type="ChEBI" id="CHEBI:57288"/>
    </ligand>
</feature>
<feature type="binding site" evidence="18">
    <location>
        <position position="241"/>
    </location>
    <ligand>
        <name>UDP-N-acetyl-alpha-D-glucosamine</name>
        <dbReference type="ChEBI" id="CHEBI:57705"/>
    </ligand>
</feature>
<feature type="domain" description="MobA-like NTP transferase" evidence="20">
    <location>
        <begin position="16"/>
        <end position="150"/>
    </location>
</feature>
<feature type="region of interest" description="Pyrophosphorylase" evidence="18">
    <location>
        <begin position="1"/>
        <end position="243"/>
    </location>
</feature>
<feature type="binding site" evidence="18">
    <location>
        <position position="183"/>
    </location>
    <ligand>
        <name>UDP-N-acetyl-alpha-D-glucosamine</name>
        <dbReference type="ChEBI" id="CHEBI:57705"/>
    </ligand>
</feature>
<dbReference type="InterPro" id="IPR029044">
    <property type="entry name" value="Nucleotide-diphossugar_trans"/>
</dbReference>
<keyword evidence="14 18" id="KW-0961">Cell wall biogenesis/degradation</keyword>
<comment type="subunit">
    <text evidence="18">Homotrimer.</text>
</comment>
<sequence length="510" mass="51955">MTLQDTPTTDGAVGAVVVLAAGQGTRMRSRMPKVLHPIGGRSLLGHVLAAAAPLRAAQTVVVVGSGREAVAEHLSAVAPGALPVVQEEQLGSGHAAAVALDALTEVTGAVLILNGDAPLLREETLTALVRAHQQAGDVLTVLTAEVADPTGLGRIVRDAGGAVRAIVEERDADDTQRAIREVNAGVYVGDAAAVREALTRVGAANDQGEQYLTDVLGLLVADGAPVGGHRAADPDDTLGCNDQRELAARRRTMNDRVIDDLMRAGVVVVDPQTTWVDVTVEVAAEVVLHPGTQLLGATTVGAGAVVGPDSTLVDTEVGDGASVVRSHVQLAEIGPAATVGPFSYLRPGTRLGRGAKVGAYVETKNVEVGEGSKVPHLSYVGDATIGEHSNIGAATVFVNYDGVAKHRTTVGDHVRIGSDTMLVAPVTVGDGAYTAAGSVITTDVPPGAMAVARARQRNVGGWVARRRPGTPGAEAAAAADDAAAAATDTRTTESADRPPAATDDDQQGRS</sequence>
<dbReference type="RefSeq" id="WP_036341017.1">
    <property type="nucleotide sequence ID" value="NZ_JPMX01000127.1"/>
</dbReference>
<keyword evidence="11 18" id="KW-0573">Peptidoglycan synthesis</keyword>
<feature type="binding site" evidence="18">
    <location>
        <begin position="19"/>
        <end position="22"/>
    </location>
    <ligand>
        <name>UDP-N-acetyl-alpha-D-glucosamine</name>
        <dbReference type="ChEBI" id="CHEBI:57705"/>
    </ligand>
</feature>
<reference evidence="21 22" key="1">
    <citation type="submission" date="2014-07" db="EMBL/GenBank/DDBJ databases">
        <title>Biosystematic studies on Modestobacter strains isolated from extreme hyper-arid desert soil and from historic building.</title>
        <authorList>
            <person name="Bukarasam K."/>
            <person name="Bull A."/>
            <person name="Girard G."/>
            <person name="van Wezel G."/>
            <person name="Goodfellow M."/>
        </authorList>
    </citation>
    <scope>NUCLEOTIDE SEQUENCE [LARGE SCALE GENOMIC DNA]</scope>
    <source>
        <strain evidence="21 22">KNN45-2b</strain>
    </source>
</reference>
<dbReference type="Pfam" id="PF12804">
    <property type="entry name" value="NTP_transf_3"/>
    <property type="match status" value="1"/>
</dbReference>
<evidence type="ECO:0000256" key="19">
    <source>
        <dbReference type="SAM" id="MobiDB-lite"/>
    </source>
</evidence>
<evidence type="ECO:0000256" key="9">
    <source>
        <dbReference type="ARBA" id="ARBA00022842"/>
    </source>
</evidence>
<dbReference type="AlphaFoldDB" id="A0A098Y1W6"/>
<dbReference type="GO" id="GO:0008360">
    <property type="term" value="P:regulation of cell shape"/>
    <property type="evidence" value="ECO:0007669"/>
    <property type="project" value="UniProtKB-KW"/>
</dbReference>
<feature type="binding site" evidence="18">
    <location>
        <position position="453"/>
    </location>
    <ligand>
        <name>acetyl-CoA</name>
        <dbReference type="ChEBI" id="CHEBI:57288"/>
    </ligand>
</feature>
<comment type="similarity">
    <text evidence="3 18">In the N-terminal section; belongs to the N-acetylglucosamine-1-phosphate uridyltransferase family.</text>
</comment>
<feature type="binding site" evidence="18">
    <location>
        <position position="168"/>
    </location>
    <ligand>
        <name>UDP-N-acetyl-alpha-D-glucosamine</name>
        <dbReference type="ChEBI" id="CHEBI:57705"/>
    </ligand>
</feature>
<keyword evidence="10 18" id="KW-0133">Cell shape</keyword>
<protein>
    <recommendedName>
        <fullName evidence="18">Bifunctional protein GlmU</fullName>
    </recommendedName>
    <domain>
        <recommendedName>
            <fullName evidence="18">UDP-N-acetylglucosamine pyrophosphorylase</fullName>
            <ecNumber evidence="18">2.7.7.23</ecNumber>
        </recommendedName>
        <alternativeName>
            <fullName evidence="18">N-acetylglucosamine-1-phosphate uridyltransferase</fullName>
        </alternativeName>
    </domain>
    <domain>
        <recommendedName>
            <fullName evidence="18">Glucosamine-1-phosphate N-acetyltransferase</fullName>
            <ecNumber evidence="18">2.3.1.157</ecNumber>
        </recommendedName>
    </domain>
</protein>
<dbReference type="CDD" id="cd03353">
    <property type="entry name" value="LbH_GlmU_C"/>
    <property type="match status" value="1"/>
</dbReference>
<feature type="region of interest" description="Disordered" evidence="19">
    <location>
        <begin position="462"/>
        <end position="510"/>
    </location>
</feature>
<dbReference type="NCBIfam" id="TIGR01173">
    <property type="entry name" value="glmU"/>
    <property type="match status" value="1"/>
</dbReference>
<organism evidence="21 22">
    <name type="scientific">Modestobacter caceresii</name>
    <dbReference type="NCBI Taxonomy" id="1522368"/>
    <lineage>
        <taxon>Bacteria</taxon>
        <taxon>Bacillati</taxon>
        <taxon>Actinomycetota</taxon>
        <taxon>Actinomycetes</taxon>
        <taxon>Geodermatophilales</taxon>
        <taxon>Geodermatophilaceae</taxon>
        <taxon>Modestobacter</taxon>
    </lineage>
</organism>
<keyword evidence="12 18" id="KW-0511">Multifunctional enzyme</keyword>
<dbReference type="Gene3D" id="3.90.550.10">
    <property type="entry name" value="Spore Coat Polysaccharide Biosynthesis Protein SpsA, Chain A"/>
    <property type="match status" value="1"/>
</dbReference>
<dbReference type="InterPro" id="IPR001451">
    <property type="entry name" value="Hexapep"/>
</dbReference>
<feature type="binding site" evidence="18">
    <location>
        <position position="390"/>
    </location>
    <ligand>
        <name>UDP-N-acetyl-alpha-D-glucosamine</name>
        <dbReference type="ChEBI" id="CHEBI:57705"/>
    </ligand>
</feature>
<comment type="pathway">
    <text evidence="18">Nucleotide-sugar biosynthesis; UDP-N-acetyl-alpha-D-glucosamine biosynthesis; UDP-N-acetyl-alpha-D-glucosamine from N-acetyl-alpha-D-glucosamine 1-phosphate: step 1/1.</text>
</comment>
<keyword evidence="13 18" id="KW-0012">Acyltransferase</keyword>
<comment type="catalytic activity">
    <reaction evidence="15 18">
        <text>alpha-D-glucosamine 1-phosphate + acetyl-CoA = N-acetyl-alpha-D-glucosamine 1-phosphate + CoA + H(+)</text>
        <dbReference type="Rhea" id="RHEA:13725"/>
        <dbReference type="ChEBI" id="CHEBI:15378"/>
        <dbReference type="ChEBI" id="CHEBI:57287"/>
        <dbReference type="ChEBI" id="CHEBI:57288"/>
        <dbReference type="ChEBI" id="CHEBI:57776"/>
        <dbReference type="ChEBI" id="CHEBI:58516"/>
        <dbReference type="EC" id="2.3.1.157"/>
    </reaction>
</comment>
<evidence type="ECO:0000256" key="13">
    <source>
        <dbReference type="ARBA" id="ARBA00023315"/>
    </source>
</evidence>
<evidence type="ECO:0000256" key="1">
    <source>
        <dbReference type="ARBA" id="ARBA00004496"/>
    </source>
</evidence>
<evidence type="ECO:0000256" key="8">
    <source>
        <dbReference type="ARBA" id="ARBA00022737"/>
    </source>
</evidence>
<feature type="binding site" evidence="18">
    <location>
        <position position="153"/>
    </location>
    <ligand>
        <name>UDP-N-acetyl-alpha-D-glucosamine</name>
        <dbReference type="ChEBI" id="CHEBI:57705"/>
    </ligand>
</feature>
<dbReference type="EC" id="2.7.7.23" evidence="18"/>
<evidence type="ECO:0000256" key="5">
    <source>
        <dbReference type="ARBA" id="ARBA00022679"/>
    </source>
</evidence>
<dbReference type="PANTHER" id="PTHR43584">
    <property type="entry name" value="NUCLEOTIDYL TRANSFERASE"/>
    <property type="match status" value="1"/>
</dbReference>
<dbReference type="InterPro" id="IPR005882">
    <property type="entry name" value="Bifunctional_GlmU"/>
</dbReference>
<dbReference type="HAMAP" id="MF_01631">
    <property type="entry name" value="GlmU"/>
    <property type="match status" value="1"/>
</dbReference>
<feature type="binding site" evidence="18">
    <location>
        <position position="346"/>
    </location>
    <ligand>
        <name>UDP-N-acetyl-alpha-D-glucosamine</name>
        <dbReference type="ChEBI" id="CHEBI:57705"/>
    </ligand>
</feature>
<feature type="region of interest" description="Linker" evidence="18">
    <location>
        <begin position="244"/>
        <end position="264"/>
    </location>
</feature>
<feature type="region of interest" description="N-acetyltransferase" evidence="18">
    <location>
        <begin position="265"/>
        <end position="510"/>
    </location>
</feature>
<feature type="binding site" evidence="18">
    <location>
        <position position="364"/>
    </location>
    <ligand>
        <name>UDP-N-acetyl-alpha-D-glucosamine</name>
        <dbReference type="ChEBI" id="CHEBI:57705"/>
    </ligand>
</feature>
<evidence type="ECO:0000313" key="21">
    <source>
        <dbReference type="EMBL" id="KGH43985.1"/>
    </source>
</evidence>
<keyword evidence="8 18" id="KW-0677">Repeat</keyword>
<feature type="binding site" evidence="18">
    <location>
        <position position="241"/>
    </location>
    <ligand>
        <name>Mg(2+)</name>
        <dbReference type="ChEBI" id="CHEBI:18420"/>
    </ligand>
</feature>
<dbReference type="GO" id="GO:0016020">
    <property type="term" value="C:membrane"/>
    <property type="evidence" value="ECO:0007669"/>
    <property type="project" value="GOC"/>
</dbReference>
<evidence type="ECO:0000259" key="20">
    <source>
        <dbReference type="Pfam" id="PF12804"/>
    </source>
</evidence>
<dbReference type="UniPathway" id="UPA00113">
    <property type="reaction ID" value="UER00532"/>
</dbReference>
<dbReference type="GO" id="GO:0000902">
    <property type="term" value="P:cell morphogenesis"/>
    <property type="evidence" value="ECO:0007669"/>
    <property type="project" value="UniProtKB-UniRule"/>
</dbReference>
<feature type="binding site" evidence="18">
    <location>
        <position position="436"/>
    </location>
    <ligand>
        <name>acetyl-CoA</name>
        <dbReference type="ChEBI" id="CHEBI:57288"/>
    </ligand>
</feature>
<dbReference type="GO" id="GO:0071555">
    <property type="term" value="P:cell wall organization"/>
    <property type="evidence" value="ECO:0007669"/>
    <property type="project" value="UniProtKB-KW"/>
</dbReference>
<keyword evidence="9 18" id="KW-0460">Magnesium</keyword>
<feature type="active site" description="Proton acceptor" evidence="18">
    <location>
        <position position="376"/>
    </location>
</feature>
<dbReference type="STRING" id="1522368.IN07_23395"/>
<dbReference type="GO" id="GO:0019134">
    <property type="term" value="F:glucosamine-1-phosphate N-acetyltransferase activity"/>
    <property type="evidence" value="ECO:0007669"/>
    <property type="project" value="UniProtKB-UniRule"/>
</dbReference>
<keyword evidence="6 18" id="KW-0548">Nucleotidyltransferase</keyword>
<feature type="binding site" evidence="18">
    <location>
        <position position="116"/>
    </location>
    <ligand>
        <name>Mg(2+)</name>
        <dbReference type="ChEBI" id="CHEBI:18420"/>
    </ligand>
</feature>
<keyword evidence="7 18" id="KW-0479">Metal-binding</keyword>
<evidence type="ECO:0000256" key="18">
    <source>
        <dbReference type="HAMAP-Rule" id="MF_01631"/>
    </source>
</evidence>
<evidence type="ECO:0000256" key="17">
    <source>
        <dbReference type="ARBA" id="ARBA00049628"/>
    </source>
</evidence>
<dbReference type="Pfam" id="PF00132">
    <property type="entry name" value="Hexapep"/>
    <property type="match status" value="1"/>
</dbReference>
<feature type="binding site" evidence="18">
    <location>
        <position position="86"/>
    </location>
    <ligand>
        <name>UDP-N-acetyl-alpha-D-glucosamine</name>
        <dbReference type="ChEBI" id="CHEBI:57705"/>
    </ligand>
</feature>
<dbReference type="GO" id="GO:0003977">
    <property type="term" value="F:UDP-N-acetylglucosamine diphosphorylase activity"/>
    <property type="evidence" value="ECO:0007669"/>
    <property type="project" value="UniProtKB-UniRule"/>
</dbReference>
<dbReference type="NCBIfam" id="NF010932">
    <property type="entry name" value="PRK14352.1"/>
    <property type="match status" value="1"/>
</dbReference>
<proteinExistence type="inferred from homology"/>
<dbReference type="SUPFAM" id="SSF51161">
    <property type="entry name" value="Trimeric LpxA-like enzymes"/>
    <property type="match status" value="1"/>
</dbReference>
<dbReference type="PANTHER" id="PTHR43584:SF3">
    <property type="entry name" value="BIFUNCTIONAL PROTEIN GLMU"/>
    <property type="match status" value="1"/>
</dbReference>
<comment type="cofactor">
    <cofactor evidence="18">
        <name>Mg(2+)</name>
        <dbReference type="ChEBI" id="CHEBI:18420"/>
    </cofactor>
    <text evidence="18">Binds 1 Mg(2+) ion per subunit.</text>
</comment>
<evidence type="ECO:0000256" key="4">
    <source>
        <dbReference type="ARBA" id="ARBA00022490"/>
    </source>
</evidence>
<keyword evidence="5 18" id="KW-0808">Transferase</keyword>
<comment type="catalytic activity">
    <reaction evidence="16 18">
        <text>N-acetyl-alpha-D-glucosamine 1-phosphate + UTP + H(+) = UDP-N-acetyl-alpha-D-glucosamine + diphosphate</text>
        <dbReference type="Rhea" id="RHEA:13509"/>
        <dbReference type="ChEBI" id="CHEBI:15378"/>
        <dbReference type="ChEBI" id="CHEBI:33019"/>
        <dbReference type="ChEBI" id="CHEBI:46398"/>
        <dbReference type="ChEBI" id="CHEBI:57705"/>
        <dbReference type="ChEBI" id="CHEBI:57776"/>
        <dbReference type="EC" id="2.7.7.23"/>
    </reaction>
</comment>
<dbReference type="GO" id="GO:0005737">
    <property type="term" value="C:cytoplasm"/>
    <property type="evidence" value="ECO:0007669"/>
    <property type="project" value="UniProtKB-SubCell"/>
</dbReference>